<evidence type="ECO:0000259" key="6">
    <source>
        <dbReference type="PROSITE" id="PS50977"/>
    </source>
</evidence>
<dbReference type="InterPro" id="IPR036271">
    <property type="entry name" value="Tet_transcr_reg_TetR-rel_C_sf"/>
</dbReference>
<name>A0A9D2LGQ2_9MICO</name>
<evidence type="ECO:0000313" key="7">
    <source>
        <dbReference type="EMBL" id="HJB11950.1"/>
    </source>
</evidence>
<reference evidence="7" key="2">
    <citation type="submission" date="2021-04" db="EMBL/GenBank/DDBJ databases">
        <authorList>
            <person name="Gilroy R."/>
        </authorList>
    </citation>
    <scope>NUCLEOTIDE SEQUENCE</scope>
    <source>
        <strain evidence="7">ChiHjej13B12-24818</strain>
    </source>
</reference>
<feature type="compositionally biased region" description="Acidic residues" evidence="5">
    <location>
        <begin position="1"/>
        <end position="12"/>
    </location>
</feature>
<reference evidence="7" key="1">
    <citation type="journal article" date="2021" name="PeerJ">
        <title>Extensive microbial diversity within the chicken gut microbiome revealed by metagenomics and culture.</title>
        <authorList>
            <person name="Gilroy R."/>
            <person name="Ravi A."/>
            <person name="Getino M."/>
            <person name="Pursley I."/>
            <person name="Horton D.L."/>
            <person name="Alikhan N.F."/>
            <person name="Baker D."/>
            <person name="Gharbi K."/>
            <person name="Hall N."/>
            <person name="Watson M."/>
            <person name="Adriaenssens E.M."/>
            <person name="Foster-Nyarko E."/>
            <person name="Jarju S."/>
            <person name="Secka A."/>
            <person name="Antonio M."/>
            <person name="Oren A."/>
            <person name="Chaudhuri R.R."/>
            <person name="La Ragione R."/>
            <person name="Hildebrand F."/>
            <person name="Pallen M.J."/>
        </authorList>
    </citation>
    <scope>NUCLEOTIDE SEQUENCE</scope>
    <source>
        <strain evidence="7">ChiHjej13B12-24818</strain>
    </source>
</reference>
<dbReference type="EMBL" id="DWZH01000131">
    <property type="protein sequence ID" value="HJB11950.1"/>
    <property type="molecule type" value="Genomic_DNA"/>
</dbReference>
<feature type="compositionally biased region" description="Low complexity" evidence="5">
    <location>
        <begin position="27"/>
        <end position="37"/>
    </location>
</feature>
<dbReference type="PRINTS" id="PR00455">
    <property type="entry name" value="HTHTETR"/>
</dbReference>
<keyword evidence="1" id="KW-0805">Transcription regulation</keyword>
<dbReference type="PROSITE" id="PS50977">
    <property type="entry name" value="HTH_TETR_2"/>
    <property type="match status" value="1"/>
</dbReference>
<feature type="region of interest" description="Disordered" evidence="5">
    <location>
        <begin position="1"/>
        <end position="40"/>
    </location>
</feature>
<evidence type="ECO:0000256" key="1">
    <source>
        <dbReference type="ARBA" id="ARBA00023015"/>
    </source>
</evidence>
<gene>
    <name evidence="7" type="ORF">H9786_15745</name>
</gene>
<feature type="compositionally biased region" description="Pro residues" evidence="5">
    <location>
        <begin position="13"/>
        <end position="26"/>
    </location>
</feature>
<dbReference type="Gene3D" id="1.10.357.10">
    <property type="entry name" value="Tetracycline Repressor, domain 2"/>
    <property type="match status" value="1"/>
</dbReference>
<dbReference type="PANTHER" id="PTHR47506:SF6">
    <property type="entry name" value="HTH-TYPE TRANSCRIPTIONAL REPRESSOR NEMR"/>
    <property type="match status" value="1"/>
</dbReference>
<dbReference type="SUPFAM" id="SSF48498">
    <property type="entry name" value="Tetracyclin repressor-like, C-terminal domain"/>
    <property type="match status" value="1"/>
</dbReference>
<dbReference type="InterPro" id="IPR001647">
    <property type="entry name" value="HTH_TetR"/>
</dbReference>
<feature type="DNA-binding region" description="H-T-H motif" evidence="4">
    <location>
        <begin position="72"/>
        <end position="91"/>
    </location>
</feature>
<dbReference type="AlphaFoldDB" id="A0A9D2LGQ2"/>
<evidence type="ECO:0000256" key="5">
    <source>
        <dbReference type="SAM" id="MobiDB-lite"/>
    </source>
</evidence>
<dbReference type="Pfam" id="PF00440">
    <property type="entry name" value="TetR_N"/>
    <property type="match status" value="1"/>
</dbReference>
<organism evidence="7 8">
    <name type="scientific">Candidatus Brachybacterium merdavium</name>
    <dbReference type="NCBI Taxonomy" id="2838513"/>
    <lineage>
        <taxon>Bacteria</taxon>
        <taxon>Bacillati</taxon>
        <taxon>Actinomycetota</taxon>
        <taxon>Actinomycetes</taxon>
        <taxon>Micrococcales</taxon>
        <taxon>Dermabacteraceae</taxon>
        <taxon>Brachybacterium</taxon>
    </lineage>
</organism>
<keyword evidence="3" id="KW-0804">Transcription</keyword>
<dbReference type="Proteomes" id="UP000823823">
    <property type="component" value="Unassembled WGS sequence"/>
</dbReference>
<evidence type="ECO:0000313" key="8">
    <source>
        <dbReference type="Proteomes" id="UP000823823"/>
    </source>
</evidence>
<evidence type="ECO:0000256" key="4">
    <source>
        <dbReference type="PROSITE-ProRule" id="PRU00335"/>
    </source>
</evidence>
<sequence>MSTAEEPADEPAPDPSAAPAPAPADAPAPDSSTAAAPRIGRAGSYSKGIARRQEILDRAIEVFRQRGADGTSLRRIAEAIGVSHGALLHYFSSREELLVAVYEHAEYRRDLAKGDRGRERSVDVMANAALANLEVPGLVQLYSTLLATSLEVETGPAKEYFTARFERVRGDLECRLREDQAAGIVRADVDPARMAALIVAASDGLQIQWLLEPSIELQETLETFAVLLAP</sequence>
<evidence type="ECO:0000256" key="2">
    <source>
        <dbReference type="ARBA" id="ARBA00023125"/>
    </source>
</evidence>
<protein>
    <submittedName>
        <fullName evidence="7">TetR/AcrR family transcriptional regulator</fullName>
    </submittedName>
</protein>
<dbReference type="SUPFAM" id="SSF46689">
    <property type="entry name" value="Homeodomain-like"/>
    <property type="match status" value="1"/>
</dbReference>
<feature type="domain" description="HTH tetR-type" evidence="6">
    <location>
        <begin position="49"/>
        <end position="109"/>
    </location>
</feature>
<dbReference type="GO" id="GO:0003677">
    <property type="term" value="F:DNA binding"/>
    <property type="evidence" value="ECO:0007669"/>
    <property type="project" value="UniProtKB-UniRule"/>
</dbReference>
<accession>A0A9D2LGQ2</accession>
<comment type="caution">
    <text evidence="7">The sequence shown here is derived from an EMBL/GenBank/DDBJ whole genome shotgun (WGS) entry which is preliminary data.</text>
</comment>
<evidence type="ECO:0000256" key="3">
    <source>
        <dbReference type="ARBA" id="ARBA00023163"/>
    </source>
</evidence>
<keyword evidence="2 4" id="KW-0238">DNA-binding</keyword>
<dbReference type="PANTHER" id="PTHR47506">
    <property type="entry name" value="TRANSCRIPTIONAL REGULATORY PROTEIN"/>
    <property type="match status" value="1"/>
</dbReference>
<proteinExistence type="predicted"/>
<dbReference type="InterPro" id="IPR009057">
    <property type="entry name" value="Homeodomain-like_sf"/>
</dbReference>